<reference evidence="2" key="1">
    <citation type="submission" date="2016-11" db="UniProtKB">
        <authorList>
            <consortium name="WormBaseParasite"/>
        </authorList>
    </citation>
    <scope>IDENTIFICATION</scope>
</reference>
<sequence>MQSNLSSLPLDFVDELGNGRSLLYVQARLLLSRLGQVLSTNAELRETLIASADASGSQREAEDQLAEQLAELARTVDSAAGQDTADPAGLSASARLGARLLDQLHRLCGGPEPGALLRCLRTAFDVSTEQQRKIWTACLRFADSDGAYGQLKQEVQGAQCFRPRETRLVLRALVLLDSFLL</sequence>
<name>A0A1I8FY22_9PLAT</name>
<proteinExistence type="predicted"/>
<dbReference type="WBParaSite" id="maker-uti_cns_0000322-snap-gene-2.28-mRNA-1">
    <property type="protein sequence ID" value="maker-uti_cns_0000322-snap-gene-2.28-mRNA-1"/>
    <property type="gene ID" value="maker-uti_cns_0000322-snap-gene-2.28"/>
</dbReference>
<evidence type="ECO:0000313" key="2">
    <source>
        <dbReference type="WBParaSite" id="maker-uti_cns_0000322-snap-gene-2.28-mRNA-1"/>
    </source>
</evidence>
<protein>
    <submittedName>
        <fullName evidence="2">Telomere length regulation protein TEL2 homolog</fullName>
    </submittedName>
</protein>
<dbReference type="Proteomes" id="UP000095280">
    <property type="component" value="Unplaced"/>
</dbReference>
<accession>A0A1I8FY22</accession>
<evidence type="ECO:0000313" key="1">
    <source>
        <dbReference type="Proteomes" id="UP000095280"/>
    </source>
</evidence>
<keyword evidence="1" id="KW-1185">Reference proteome</keyword>
<organism evidence="1 2">
    <name type="scientific">Macrostomum lignano</name>
    <dbReference type="NCBI Taxonomy" id="282301"/>
    <lineage>
        <taxon>Eukaryota</taxon>
        <taxon>Metazoa</taxon>
        <taxon>Spiralia</taxon>
        <taxon>Lophotrochozoa</taxon>
        <taxon>Platyhelminthes</taxon>
        <taxon>Rhabditophora</taxon>
        <taxon>Macrostomorpha</taxon>
        <taxon>Macrostomida</taxon>
        <taxon>Macrostomidae</taxon>
        <taxon>Macrostomum</taxon>
    </lineage>
</organism>
<dbReference type="AlphaFoldDB" id="A0A1I8FY22"/>